<keyword evidence="4" id="KW-1185">Reference proteome</keyword>
<dbReference type="Pfam" id="PF17874">
    <property type="entry name" value="TPR_MalT"/>
    <property type="match status" value="1"/>
</dbReference>
<dbReference type="PANTHER" id="PTHR47691:SF3">
    <property type="entry name" value="HTH-TYPE TRANSCRIPTIONAL REGULATOR RV0890C-RELATED"/>
    <property type="match status" value="1"/>
</dbReference>
<reference evidence="3 4" key="1">
    <citation type="submission" date="2021-01" db="EMBL/GenBank/DDBJ databases">
        <title>Whole genome shotgun sequence of Catellatospora bangladeshensis NBRC 107357.</title>
        <authorList>
            <person name="Komaki H."/>
            <person name="Tamura T."/>
        </authorList>
    </citation>
    <scope>NUCLEOTIDE SEQUENCE [LARGE SCALE GENOMIC DNA]</scope>
    <source>
        <strain evidence="3 4">NBRC 107357</strain>
    </source>
</reference>
<dbReference type="InterPro" id="IPR003593">
    <property type="entry name" value="AAA+_ATPase"/>
</dbReference>
<dbReference type="Gene3D" id="3.40.50.300">
    <property type="entry name" value="P-loop containing nucleotide triphosphate hydrolases"/>
    <property type="match status" value="1"/>
</dbReference>
<protein>
    <recommendedName>
        <fullName evidence="2">AAA+ ATPase domain-containing protein</fullName>
    </recommendedName>
</protein>
<keyword evidence="1" id="KW-1133">Transmembrane helix</keyword>
<dbReference type="SMART" id="SM00028">
    <property type="entry name" value="TPR"/>
    <property type="match status" value="5"/>
</dbReference>
<evidence type="ECO:0000313" key="4">
    <source>
        <dbReference type="Proteomes" id="UP000601223"/>
    </source>
</evidence>
<evidence type="ECO:0000256" key="1">
    <source>
        <dbReference type="SAM" id="Phobius"/>
    </source>
</evidence>
<dbReference type="PRINTS" id="PR00364">
    <property type="entry name" value="DISEASERSIST"/>
</dbReference>
<dbReference type="InterPro" id="IPR027417">
    <property type="entry name" value="P-loop_NTPase"/>
</dbReference>
<dbReference type="Gene3D" id="1.25.40.10">
    <property type="entry name" value="Tetratricopeptide repeat domain"/>
    <property type="match status" value="1"/>
</dbReference>
<organism evidence="3 4">
    <name type="scientific">Catellatospora bangladeshensis</name>
    <dbReference type="NCBI Taxonomy" id="310355"/>
    <lineage>
        <taxon>Bacteria</taxon>
        <taxon>Bacillati</taxon>
        <taxon>Actinomycetota</taxon>
        <taxon>Actinomycetes</taxon>
        <taxon>Micromonosporales</taxon>
        <taxon>Micromonosporaceae</taxon>
        <taxon>Catellatospora</taxon>
    </lineage>
</organism>
<feature type="domain" description="AAA+ ATPase" evidence="2">
    <location>
        <begin position="117"/>
        <end position="248"/>
    </location>
</feature>
<evidence type="ECO:0000259" key="2">
    <source>
        <dbReference type="SMART" id="SM00382"/>
    </source>
</evidence>
<comment type="caution">
    <text evidence="3">The sequence shown here is derived from an EMBL/GenBank/DDBJ whole genome shotgun (WGS) entry which is preliminary data.</text>
</comment>
<keyword evidence="1" id="KW-0812">Transmembrane</keyword>
<dbReference type="PANTHER" id="PTHR47691">
    <property type="entry name" value="REGULATOR-RELATED"/>
    <property type="match status" value="1"/>
</dbReference>
<dbReference type="RefSeq" id="WP_203746796.1">
    <property type="nucleotide sequence ID" value="NZ_BONF01000017.1"/>
</dbReference>
<dbReference type="EMBL" id="BONF01000017">
    <property type="protein sequence ID" value="GIF82038.1"/>
    <property type="molecule type" value="Genomic_DNA"/>
</dbReference>
<dbReference type="SUPFAM" id="SSF48452">
    <property type="entry name" value="TPR-like"/>
    <property type="match status" value="1"/>
</dbReference>
<sequence>MRSRSGVILAIIGVLLTVAIGIATNVATGGTLPGWLAGHEALAWPAVAVLALAAVAAALAEWHSNRARTAGPGGTLQAAAPVAAQLPPDIADFAGRRAELKELQRLIRHHRRTRSQGPLVLHIFGPPGVGKSTLAVRLGHLISARHPDGSLYADLRGADPQARSPIEIIVGFLVAMGVSERPSHLEDASTLLRTSLHRKHVLLLLDNASDAVQVRPLLPAETRCTVIVTSRAPLAALAGAHLIRLNPLPPADAAAMLRPATSALPDASPQDVDRLAVACGNLPLALRIAASRLRERTDWTVTDLLRRLEDQHRRLGELRVGDLEVRASFAVSYAPQHPSVAHTFRLLGLLHGLDFSAATVAALTAKPLDEAAADLDRLTEAQLVEGRGGDRYGMHDLLRLFARERAEAQEDATHLAAAQSRVAQWHLQSASHWLSLAADGEQPDPGALQWFDAERLGLLGAVTDAFNAGQWEIVCDTTTAIRDLFRYRGLWEQGEQLCRTAVAAARRLGRPQAIAQALVELSSILNEMGRPDQTAASLREACELLAPAGPQPLLVGALTHLGEVYRHQGDTEQAMQVLQQACQHLDGIEDLHTHAWVHTHLGAAYFDTGSPQQALECYNLADGLYRQATGERWHWLGYYLAGAYAALERHDEAEHVLLESIQAQRQTGNLRSIAWFALTLARLLLELGRRPEAEHWYREALTIARQMRLRPYETEVLSELQAVTAGGRPDRRPMNAWPF</sequence>
<gene>
    <name evidence="3" type="ORF">Cba03nite_33870</name>
</gene>
<feature type="transmembrane region" description="Helical" evidence="1">
    <location>
        <begin position="7"/>
        <end position="29"/>
    </location>
</feature>
<dbReference type="SMART" id="SM00382">
    <property type="entry name" value="AAA"/>
    <property type="match status" value="1"/>
</dbReference>
<accession>A0A8J3JNN0</accession>
<name>A0A8J3JNN0_9ACTN</name>
<dbReference type="InterPro" id="IPR041617">
    <property type="entry name" value="TPR_MalT"/>
</dbReference>
<dbReference type="Proteomes" id="UP000601223">
    <property type="component" value="Unassembled WGS sequence"/>
</dbReference>
<dbReference type="InterPro" id="IPR011990">
    <property type="entry name" value="TPR-like_helical_dom_sf"/>
</dbReference>
<evidence type="ECO:0000313" key="3">
    <source>
        <dbReference type="EMBL" id="GIF82038.1"/>
    </source>
</evidence>
<dbReference type="SUPFAM" id="SSF52540">
    <property type="entry name" value="P-loop containing nucleoside triphosphate hydrolases"/>
    <property type="match status" value="1"/>
</dbReference>
<dbReference type="AlphaFoldDB" id="A0A8J3JNN0"/>
<keyword evidence="1" id="KW-0472">Membrane</keyword>
<dbReference type="InterPro" id="IPR019734">
    <property type="entry name" value="TPR_rpt"/>
</dbReference>
<proteinExistence type="predicted"/>